<reference evidence="3" key="1">
    <citation type="submission" date="2014-03" db="EMBL/GenBank/DDBJ databases">
        <authorList>
            <person name="Casaregola S."/>
        </authorList>
    </citation>
    <scope>NUCLEOTIDE SEQUENCE [LARGE SCALE GENOMIC DNA]</scope>
    <source>
        <strain evidence="3">CLIB 918</strain>
    </source>
</reference>
<feature type="compositionally biased region" description="Polar residues" evidence="1">
    <location>
        <begin position="11"/>
        <end position="36"/>
    </location>
</feature>
<accession>A0A0J9XB70</accession>
<dbReference type="PANTHER" id="PTHR31011">
    <property type="entry name" value="PROTEIN STB2-RELATED"/>
    <property type="match status" value="1"/>
</dbReference>
<comment type="caution">
    <text evidence="3">The sequence shown here is derived from an EMBL/GenBank/DDBJ whole genome shotgun (WGS) entry which is preliminary data.</text>
</comment>
<protein>
    <submittedName>
        <fullName evidence="3">Similar to Saccharomyces cerevisiae YMR053C STB2 Protein that interacts with Sin3p in a two-hybrid assay and is part of a large protein complex with Sin3p and Stb1p</fullName>
    </submittedName>
</protein>
<dbReference type="STRING" id="1173061.A0A0J9XB70"/>
<name>A0A0J9XB70_GEOCN</name>
<gene>
    <name evidence="3" type="ORF">BN980_GECA08s03233g</name>
</gene>
<dbReference type="GO" id="GO:0070822">
    <property type="term" value="C:Sin3-type complex"/>
    <property type="evidence" value="ECO:0007669"/>
    <property type="project" value="TreeGrafter"/>
</dbReference>
<evidence type="ECO:0000259" key="2">
    <source>
        <dbReference type="Pfam" id="PF25995"/>
    </source>
</evidence>
<dbReference type="EMBL" id="CCBN010000008">
    <property type="protein sequence ID" value="CDO54693.1"/>
    <property type="molecule type" value="Genomic_DNA"/>
</dbReference>
<dbReference type="AlphaFoldDB" id="A0A0J9XB70"/>
<keyword evidence="4" id="KW-1185">Reference proteome</keyword>
<sequence length="813" mass="91833">MPHRQRRDFSPQGSQFIPTQDPSGMNPSTISSTSTVATPNSIAQMEHTNYLISDSKLLNFLMAYEPLCKLVTETVEVFGYELYIVEQWACERRRNSCIISFTGNPKHKVQLSIISLPKDAKLWNAFTQSYFDELFKTHARPRTTELGCVYVSNLSSFPSNLNLVPVIGGSVKEGWGLFEINENLKRTGCGGRVVLSLTPPSNASEDKFRQLFKTNESVPIDFAVRELVVLVQLGLFYCNLLAPQLVDGLLCNETQKAVNQWWSRWGVSKYHTRPPASENTYLTPRSVAGIIGFITGIRNRMATIIGSSKAAKDPFDVHAFLESLRHFQKHQHLPRTIKIDEATVELLYSLTNTKVTNSDFFGMVKSTMKEVSGKVYQGVADVETLDIERMRNFLQGARTRYLWLGRGDIRKPIKHLDRVTLSLGIPLSSLSPTEAPNDFKWSEIAKRTIPRNKKVFENGIVQSENPSNPVLVLTPDNGTKSTALAVSDEKDTPLYNIDDILEGERLNLHKLKKRVKTRKHRLRKYINGQPPKIFSDDEALSGHEIEGVSSGMDDDYFMGEGEISDATTSGAEDAAICNNGESNLYHEDSDESEACKLDGQSFDVDLTAELRRRHSISAFSKQKREYEFEDGYHNIRTLTNNPSYKLSTLRRSQSFSLVEGHLLSWSVPWETPSSVLARHYKTALQLQCKVQKQTCRMEEQRSEYQALVRRLQGRIEKDRAQLSGRLTNDMHALRDREKGVQASLDDVEALIARLLYETRLLDGKMRDVEEAVELFGSKVGKLEQRVKGMSDLGFEKDVGGGVVGWFKRVINVV</sequence>
<dbReference type="InterPro" id="IPR059025">
    <property type="entry name" value="STB6_N"/>
</dbReference>
<dbReference type="InterPro" id="IPR038919">
    <property type="entry name" value="STB2/STB2"/>
</dbReference>
<dbReference type="Proteomes" id="UP000242525">
    <property type="component" value="Unassembled WGS sequence"/>
</dbReference>
<dbReference type="Pfam" id="PF25995">
    <property type="entry name" value="STB6_N"/>
    <property type="match status" value="1"/>
</dbReference>
<proteinExistence type="predicted"/>
<feature type="domain" description="STB6-like N-terminal" evidence="2">
    <location>
        <begin position="50"/>
        <end position="187"/>
    </location>
</feature>
<organism evidence="3 4">
    <name type="scientific">Geotrichum candidum</name>
    <name type="common">Oospora lactis</name>
    <name type="synonym">Dipodascus geotrichum</name>
    <dbReference type="NCBI Taxonomy" id="1173061"/>
    <lineage>
        <taxon>Eukaryota</taxon>
        <taxon>Fungi</taxon>
        <taxon>Dikarya</taxon>
        <taxon>Ascomycota</taxon>
        <taxon>Saccharomycotina</taxon>
        <taxon>Dipodascomycetes</taxon>
        <taxon>Dipodascales</taxon>
        <taxon>Dipodascaceae</taxon>
        <taxon>Geotrichum</taxon>
    </lineage>
</organism>
<evidence type="ECO:0000256" key="1">
    <source>
        <dbReference type="SAM" id="MobiDB-lite"/>
    </source>
</evidence>
<feature type="region of interest" description="Disordered" evidence="1">
    <location>
        <begin position="1"/>
        <end position="36"/>
    </location>
</feature>
<evidence type="ECO:0000313" key="4">
    <source>
        <dbReference type="Proteomes" id="UP000242525"/>
    </source>
</evidence>
<dbReference type="PANTHER" id="PTHR31011:SF2">
    <property type="entry name" value="PROTEIN STB2-RELATED"/>
    <property type="match status" value="1"/>
</dbReference>
<dbReference type="OrthoDB" id="19806at2759"/>
<evidence type="ECO:0000313" key="3">
    <source>
        <dbReference type="EMBL" id="CDO54693.1"/>
    </source>
</evidence>